<dbReference type="GO" id="GO:0006422">
    <property type="term" value="P:aspartyl-tRNA aminoacylation"/>
    <property type="evidence" value="ECO:0007669"/>
    <property type="project" value="TreeGrafter"/>
</dbReference>
<accession>A0A8D2QW15</accession>
<dbReference type="GO" id="GO:0003676">
    <property type="term" value="F:nucleic acid binding"/>
    <property type="evidence" value="ECO:0007669"/>
    <property type="project" value="InterPro"/>
</dbReference>
<dbReference type="Pfam" id="PF00152">
    <property type="entry name" value="tRNA-synt_2"/>
    <property type="match status" value="2"/>
</dbReference>
<evidence type="ECO:0000256" key="4">
    <source>
        <dbReference type="ARBA" id="ARBA00022840"/>
    </source>
</evidence>
<dbReference type="PRINTS" id="PR00982">
    <property type="entry name" value="TRNASYNTHLYS"/>
</dbReference>
<keyword evidence="9" id="KW-1185">Reference proteome</keyword>
<evidence type="ECO:0000256" key="5">
    <source>
        <dbReference type="ARBA" id="ARBA00022917"/>
    </source>
</evidence>
<dbReference type="SUPFAM" id="SSF50249">
    <property type="entry name" value="Nucleic acid-binding proteins"/>
    <property type="match status" value="1"/>
</dbReference>
<dbReference type="InterPro" id="IPR018149">
    <property type="entry name" value="Lys-tRNA-synth_II_C"/>
</dbReference>
<proteinExistence type="predicted"/>
<dbReference type="InterPro" id="IPR012340">
    <property type="entry name" value="NA-bd_OB-fold"/>
</dbReference>
<dbReference type="GO" id="GO:0005524">
    <property type="term" value="F:ATP binding"/>
    <property type="evidence" value="ECO:0007669"/>
    <property type="project" value="UniProtKB-KW"/>
</dbReference>
<dbReference type="Ensembl" id="ENSZLMT00000021989.1">
    <property type="protein sequence ID" value="ENSZLMP00000021431.1"/>
    <property type="gene ID" value="ENSZLMG00000014646.1"/>
</dbReference>
<evidence type="ECO:0000313" key="8">
    <source>
        <dbReference type="Ensembl" id="ENSZLMP00000021431.1"/>
    </source>
</evidence>
<evidence type="ECO:0000259" key="7">
    <source>
        <dbReference type="PROSITE" id="PS50862"/>
    </source>
</evidence>
<dbReference type="InterPro" id="IPR045864">
    <property type="entry name" value="aa-tRNA-synth_II/BPL/LPL"/>
</dbReference>
<dbReference type="GO" id="GO:0004824">
    <property type="term" value="F:lysine-tRNA ligase activity"/>
    <property type="evidence" value="ECO:0007669"/>
    <property type="project" value="InterPro"/>
</dbReference>
<reference evidence="8" key="1">
    <citation type="submission" date="2025-08" db="UniProtKB">
        <authorList>
            <consortium name="Ensembl"/>
        </authorList>
    </citation>
    <scope>IDENTIFICATION</scope>
</reference>
<evidence type="ECO:0000256" key="2">
    <source>
        <dbReference type="ARBA" id="ARBA00022598"/>
    </source>
</evidence>
<dbReference type="CDD" id="cd04317">
    <property type="entry name" value="EcAspRS_like_N"/>
    <property type="match status" value="1"/>
</dbReference>
<keyword evidence="6" id="KW-0030">Aminoacyl-tRNA synthetase</keyword>
<evidence type="ECO:0000313" key="9">
    <source>
        <dbReference type="Proteomes" id="UP000694401"/>
    </source>
</evidence>
<keyword evidence="5" id="KW-0648">Protein biosynthesis</keyword>
<evidence type="ECO:0000256" key="1">
    <source>
        <dbReference type="ARBA" id="ARBA00015745"/>
    </source>
</evidence>
<dbReference type="GO" id="GO:0005739">
    <property type="term" value="C:mitochondrion"/>
    <property type="evidence" value="ECO:0007669"/>
    <property type="project" value="TreeGrafter"/>
</dbReference>
<keyword evidence="2" id="KW-0436">Ligase</keyword>
<dbReference type="GO" id="GO:0004815">
    <property type="term" value="F:aspartate-tRNA ligase activity"/>
    <property type="evidence" value="ECO:0007669"/>
    <property type="project" value="TreeGrafter"/>
</dbReference>
<dbReference type="GO" id="GO:0006430">
    <property type="term" value="P:lysyl-tRNA aminoacylation"/>
    <property type="evidence" value="ECO:0007669"/>
    <property type="project" value="InterPro"/>
</dbReference>
<evidence type="ECO:0000256" key="3">
    <source>
        <dbReference type="ARBA" id="ARBA00022741"/>
    </source>
</evidence>
<protein>
    <recommendedName>
        <fullName evidence="1">Lysine--tRNA ligase</fullName>
    </recommendedName>
</protein>
<name>A0A8D2QW15_ZOSLA</name>
<dbReference type="SUPFAM" id="SSF55681">
    <property type="entry name" value="Class II aaRS and biotin synthetases"/>
    <property type="match status" value="1"/>
</dbReference>
<dbReference type="InterPro" id="IPR004364">
    <property type="entry name" value="Aa-tRNA-synt_II"/>
</dbReference>
<dbReference type="PANTHER" id="PTHR22594:SF5">
    <property type="entry name" value="ASPARTATE--TRNA LIGASE, MITOCHONDRIAL"/>
    <property type="match status" value="1"/>
</dbReference>
<dbReference type="InterPro" id="IPR047089">
    <property type="entry name" value="Asp-tRNA-ligase_1_N"/>
</dbReference>
<dbReference type="PROSITE" id="PS50862">
    <property type="entry name" value="AA_TRNA_LIGASE_II"/>
    <property type="match status" value="1"/>
</dbReference>
<dbReference type="AlphaFoldDB" id="A0A8D2QW15"/>
<dbReference type="InterPro" id="IPR006195">
    <property type="entry name" value="aa-tRNA-synth_II"/>
</dbReference>
<organism evidence="8 9">
    <name type="scientific">Zosterops lateralis melanops</name>
    <dbReference type="NCBI Taxonomy" id="1220523"/>
    <lineage>
        <taxon>Eukaryota</taxon>
        <taxon>Metazoa</taxon>
        <taxon>Chordata</taxon>
        <taxon>Craniata</taxon>
        <taxon>Vertebrata</taxon>
        <taxon>Euteleostomi</taxon>
        <taxon>Archelosauria</taxon>
        <taxon>Archosauria</taxon>
        <taxon>Dinosauria</taxon>
        <taxon>Saurischia</taxon>
        <taxon>Theropoda</taxon>
        <taxon>Coelurosauria</taxon>
        <taxon>Aves</taxon>
        <taxon>Neognathae</taxon>
        <taxon>Neoaves</taxon>
        <taxon>Telluraves</taxon>
        <taxon>Australaves</taxon>
        <taxon>Passeriformes</taxon>
        <taxon>Sylvioidea</taxon>
        <taxon>Zosteropidae</taxon>
        <taxon>Zosterops</taxon>
    </lineage>
</organism>
<dbReference type="Pfam" id="PF01336">
    <property type="entry name" value="tRNA_anti-codon"/>
    <property type="match status" value="1"/>
</dbReference>
<keyword evidence="4" id="KW-0067">ATP-binding</keyword>
<dbReference type="Gene3D" id="3.30.930.10">
    <property type="entry name" value="Bira Bifunctional Protein, Domain 2"/>
    <property type="match status" value="2"/>
</dbReference>
<reference evidence="8" key="2">
    <citation type="submission" date="2025-09" db="UniProtKB">
        <authorList>
            <consortium name="Ensembl"/>
        </authorList>
    </citation>
    <scope>IDENTIFICATION</scope>
</reference>
<feature type="domain" description="Aminoacyl-transfer RNA synthetases class-II family profile" evidence="7">
    <location>
        <begin position="154"/>
        <end position="397"/>
    </location>
</feature>
<sequence length="437" mass="49576">SFQAGTVPFTPARFVTRTNTCGELRSAHVGQKVTLYGWVQYQRQGLFLVLRDFQGLTQVIIPQDEAHSHLKELLSSAPLESVVRVTGTVSPRPLGQENPKMPTGDIEVKAETAEILNSCKKLPFEIKDFIKKSEALRMQYRYLDLRSPRLQSALRLRSRLVMSMRQYLCNLHGFVDVETPTLFKRTPGGAKEFLVPSREPGKFYSLPQSPQQFKQLLMVGGLDRYFQVARCYRDEGSRPDRQPEFTQIDIEMSFVDQAGIQRLVEGLLQHSWPEERGSIMTPFPSMTYEEALAEYGTDKPDTRFGMKIVDISDVLRGSGVHFVQNALSYPHGSIRAICIPQGVKYLTNKDLESLKESAKSEFNQVRQKLSLGFGKGLDRLISLIVDAPSIRDVIAFPKSFRGRDLMGNAPDYVTPEELEPYHIQVSWPLEEKEAKKN</sequence>
<dbReference type="Gene3D" id="2.40.50.140">
    <property type="entry name" value="Nucleic acid-binding proteins"/>
    <property type="match status" value="1"/>
</dbReference>
<keyword evidence="3" id="KW-0547">Nucleotide-binding</keyword>
<dbReference type="PANTHER" id="PTHR22594">
    <property type="entry name" value="ASPARTYL/LYSYL-TRNA SYNTHETASE"/>
    <property type="match status" value="1"/>
</dbReference>
<dbReference type="InterPro" id="IPR004365">
    <property type="entry name" value="NA-bd_OB_tRNA"/>
</dbReference>
<dbReference type="Proteomes" id="UP000694401">
    <property type="component" value="Unassembled WGS sequence"/>
</dbReference>
<evidence type="ECO:0000256" key="6">
    <source>
        <dbReference type="ARBA" id="ARBA00023146"/>
    </source>
</evidence>